<feature type="binding site" evidence="6">
    <location>
        <position position="129"/>
    </location>
    <ligand>
        <name>S-adenosyl-L-methionine</name>
        <dbReference type="ChEBI" id="CHEBI:59789"/>
    </ligand>
</feature>
<feature type="binding site" evidence="6">
    <location>
        <position position="172"/>
    </location>
    <ligand>
        <name>S-adenosyl-L-methionine</name>
        <dbReference type="ChEBI" id="CHEBI:59789"/>
    </ligand>
</feature>
<dbReference type="GO" id="GO:0008276">
    <property type="term" value="F:protein methyltransferase activity"/>
    <property type="evidence" value="ECO:0007669"/>
    <property type="project" value="UniProtKB-UniRule"/>
</dbReference>
<evidence type="ECO:0000256" key="4">
    <source>
        <dbReference type="ARBA" id="ARBA00022679"/>
    </source>
</evidence>
<keyword evidence="7" id="KW-0689">Ribosomal protein</keyword>
<dbReference type="HAMAP" id="MF_00735">
    <property type="entry name" value="Methyltr_PrmA"/>
    <property type="match status" value="1"/>
</dbReference>
<evidence type="ECO:0000256" key="5">
    <source>
        <dbReference type="ARBA" id="ARBA00022691"/>
    </source>
</evidence>
<dbReference type="CDD" id="cd02440">
    <property type="entry name" value="AdoMet_MTases"/>
    <property type="match status" value="1"/>
</dbReference>
<protein>
    <recommendedName>
        <fullName evidence="6">Ribosomal protein L11 methyltransferase</fullName>
        <shortName evidence="6">L11 Mtase</shortName>
        <ecNumber evidence="6">2.1.1.-</ecNumber>
    </recommendedName>
</protein>
<keyword evidence="2 6" id="KW-0963">Cytoplasm</keyword>
<dbReference type="Gene3D" id="3.40.50.150">
    <property type="entry name" value="Vaccinia Virus protein VP39"/>
    <property type="match status" value="1"/>
</dbReference>
<evidence type="ECO:0000256" key="1">
    <source>
        <dbReference type="ARBA" id="ARBA00009741"/>
    </source>
</evidence>
<evidence type="ECO:0000256" key="6">
    <source>
        <dbReference type="HAMAP-Rule" id="MF_00735"/>
    </source>
</evidence>
<dbReference type="SUPFAM" id="SSF53335">
    <property type="entry name" value="S-adenosyl-L-methionine-dependent methyltransferases"/>
    <property type="match status" value="1"/>
</dbReference>
<dbReference type="PIRSF" id="PIRSF000401">
    <property type="entry name" value="RPL11_MTase"/>
    <property type="match status" value="1"/>
</dbReference>
<reference evidence="7 8" key="1">
    <citation type="submission" date="2016-10" db="EMBL/GenBank/DDBJ databases">
        <authorList>
            <person name="de Groot N.N."/>
        </authorList>
    </citation>
    <scope>NUCLEOTIDE SEQUENCE [LARGE SCALE GENOMIC DNA]</scope>
    <source>
        <strain evidence="7 8">DSM 19033</strain>
    </source>
</reference>
<dbReference type="PANTHER" id="PTHR43648">
    <property type="entry name" value="ELECTRON TRANSFER FLAVOPROTEIN BETA SUBUNIT LYSINE METHYLTRANSFERASE"/>
    <property type="match status" value="1"/>
</dbReference>
<feature type="binding site" evidence="6">
    <location>
        <position position="150"/>
    </location>
    <ligand>
        <name>S-adenosyl-L-methionine</name>
        <dbReference type="ChEBI" id="CHEBI:59789"/>
    </ligand>
</feature>
<proteinExistence type="inferred from homology"/>
<dbReference type="NCBIfam" id="NF001785">
    <property type="entry name" value="PRK00517.2-2"/>
    <property type="match status" value="1"/>
</dbReference>
<name>A0A1H3WI70_9SPHI</name>
<dbReference type="EC" id="2.1.1.-" evidence="6"/>
<comment type="catalytic activity">
    <reaction evidence="6">
        <text>L-lysyl-[protein] + 3 S-adenosyl-L-methionine = N(6),N(6),N(6)-trimethyl-L-lysyl-[protein] + 3 S-adenosyl-L-homocysteine + 3 H(+)</text>
        <dbReference type="Rhea" id="RHEA:54192"/>
        <dbReference type="Rhea" id="RHEA-COMP:9752"/>
        <dbReference type="Rhea" id="RHEA-COMP:13826"/>
        <dbReference type="ChEBI" id="CHEBI:15378"/>
        <dbReference type="ChEBI" id="CHEBI:29969"/>
        <dbReference type="ChEBI" id="CHEBI:57856"/>
        <dbReference type="ChEBI" id="CHEBI:59789"/>
        <dbReference type="ChEBI" id="CHEBI:61961"/>
    </reaction>
</comment>
<evidence type="ECO:0000313" key="8">
    <source>
        <dbReference type="Proteomes" id="UP000198850"/>
    </source>
</evidence>
<feature type="binding site" evidence="6">
    <location>
        <position position="214"/>
    </location>
    <ligand>
        <name>S-adenosyl-L-methionine</name>
        <dbReference type="ChEBI" id="CHEBI:59789"/>
    </ligand>
</feature>
<dbReference type="GO" id="GO:0005737">
    <property type="term" value="C:cytoplasm"/>
    <property type="evidence" value="ECO:0007669"/>
    <property type="project" value="UniProtKB-SubCell"/>
</dbReference>
<dbReference type="InterPro" id="IPR029063">
    <property type="entry name" value="SAM-dependent_MTases_sf"/>
</dbReference>
<evidence type="ECO:0000313" key="7">
    <source>
        <dbReference type="EMBL" id="SDZ86857.1"/>
    </source>
</evidence>
<evidence type="ECO:0000256" key="3">
    <source>
        <dbReference type="ARBA" id="ARBA00022603"/>
    </source>
</evidence>
<sequence>MQYIQVTFSFVSIHEYQKDLLINELAEIGFNTFEDTENGFSAFIDQESYSQYNLTDAMIQFEDEFEYAYTVTEIAAENWNEEWEKNFEPLIIDERCYVRATFHSPQPQYRYEIVIDPKMAFGTGHHQTTTMMMRYILNADVTGKLILDMGAGTGILAILAAKKGAKELVAIDNDEVCYLSALENAALNDIHTITALWGGKDVIPEREFDIILANINRNILLDQIPVYARVLKNGGDIYFSGFYESPDLDMITDACKALNINYCDHQKIGDWVAAHFKKLE</sequence>
<dbReference type="InterPro" id="IPR004498">
    <property type="entry name" value="Ribosomal_PrmA_MeTrfase"/>
</dbReference>
<dbReference type="GO" id="GO:0005840">
    <property type="term" value="C:ribosome"/>
    <property type="evidence" value="ECO:0007669"/>
    <property type="project" value="UniProtKB-KW"/>
</dbReference>
<comment type="similarity">
    <text evidence="1 6">Belongs to the methyltransferase superfamily. PrmA family.</text>
</comment>
<keyword evidence="5 6" id="KW-0949">S-adenosyl-L-methionine</keyword>
<keyword evidence="4 6" id="KW-0808">Transferase</keyword>
<dbReference type="PANTHER" id="PTHR43648:SF1">
    <property type="entry name" value="ELECTRON TRANSFER FLAVOPROTEIN BETA SUBUNIT LYSINE METHYLTRANSFERASE"/>
    <property type="match status" value="1"/>
</dbReference>
<dbReference type="GO" id="GO:0032259">
    <property type="term" value="P:methylation"/>
    <property type="evidence" value="ECO:0007669"/>
    <property type="project" value="UniProtKB-KW"/>
</dbReference>
<keyword evidence="3 6" id="KW-0489">Methyltransferase</keyword>
<dbReference type="Proteomes" id="UP000198850">
    <property type="component" value="Unassembled WGS sequence"/>
</dbReference>
<dbReference type="EMBL" id="FNRA01000001">
    <property type="protein sequence ID" value="SDZ86857.1"/>
    <property type="molecule type" value="Genomic_DNA"/>
</dbReference>
<dbReference type="AlphaFoldDB" id="A0A1H3WI70"/>
<organism evidence="7 8">
    <name type="scientific">Pedobacter hartonius</name>
    <dbReference type="NCBI Taxonomy" id="425514"/>
    <lineage>
        <taxon>Bacteria</taxon>
        <taxon>Pseudomonadati</taxon>
        <taxon>Bacteroidota</taxon>
        <taxon>Sphingobacteriia</taxon>
        <taxon>Sphingobacteriales</taxon>
        <taxon>Sphingobacteriaceae</taxon>
        <taxon>Pedobacter</taxon>
    </lineage>
</organism>
<gene>
    <name evidence="6" type="primary">prmA</name>
    <name evidence="7" type="ORF">SAMN05443550_101265</name>
</gene>
<dbReference type="STRING" id="425514.SAMN05443550_101265"/>
<evidence type="ECO:0000256" key="2">
    <source>
        <dbReference type="ARBA" id="ARBA00022490"/>
    </source>
</evidence>
<comment type="subcellular location">
    <subcellularLocation>
        <location evidence="6">Cytoplasm</location>
    </subcellularLocation>
</comment>
<dbReference type="RefSeq" id="WP_090554396.1">
    <property type="nucleotide sequence ID" value="NZ_FNRA01000001.1"/>
</dbReference>
<accession>A0A1H3WI70</accession>
<comment type="function">
    <text evidence="6">Methylates ribosomal protein L11.</text>
</comment>
<dbReference type="OrthoDB" id="9785995at2"/>
<dbReference type="Pfam" id="PF06325">
    <property type="entry name" value="PrmA"/>
    <property type="match status" value="1"/>
</dbReference>
<keyword evidence="7" id="KW-0687">Ribonucleoprotein</keyword>
<dbReference type="InterPro" id="IPR050078">
    <property type="entry name" value="Ribosomal_L11_MeTrfase_PrmA"/>
</dbReference>
<keyword evidence="8" id="KW-1185">Reference proteome</keyword>